<dbReference type="InterPro" id="IPR008969">
    <property type="entry name" value="CarboxyPept-like_regulatory"/>
</dbReference>
<name>A0ABD2ZXG3_9GENT</name>
<dbReference type="SUPFAM" id="SSF49464">
    <property type="entry name" value="Carboxypeptidase regulatory domain-like"/>
    <property type="match status" value="1"/>
</dbReference>
<feature type="chain" id="PRO_5044818256" evidence="1">
    <location>
        <begin position="30"/>
        <end position="176"/>
    </location>
</feature>
<gene>
    <name evidence="2" type="ORF">ACH5RR_016011</name>
</gene>
<protein>
    <submittedName>
        <fullName evidence="2">Uncharacterized protein</fullName>
    </submittedName>
</protein>
<dbReference type="Proteomes" id="UP001630127">
    <property type="component" value="Unassembled WGS sequence"/>
</dbReference>
<comment type="caution">
    <text evidence="2">The sequence shown here is derived from an EMBL/GenBank/DDBJ whole genome shotgun (WGS) entry which is preliminary data.</text>
</comment>
<dbReference type="EMBL" id="JBJUIK010000007">
    <property type="protein sequence ID" value="KAL3523177.1"/>
    <property type="molecule type" value="Genomic_DNA"/>
</dbReference>
<dbReference type="InterPro" id="IPR040404">
    <property type="entry name" value="Phylloplanin-like"/>
</dbReference>
<dbReference type="PANTHER" id="PTHR34458">
    <property type="entry name" value="POLLEN OLE E 1 ALLERGEN AND EXTENSIN FAMILY PROTEIN-RELATED"/>
    <property type="match status" value="1"/>
</dbReference>
<keyword evidence="1" id="KW-0732">Signal</keyword>
<keyword evidence="3" id="KW-1185">Reference proteome</keyword>
<feature type="signal peptide" evidence="1">
    <location>
        <begin position="1"/>
        <end position="29"/>
    </location>
</feature>
<sequence>MALYRGHAFFLSFVLFLAIISTTPYVAQGSVAVYLPGISVTGNLFCSPTGNPSPITVSAPVVNANVTVSCSNITTRVVTNVNGFFSATLIPQINVSVSLNLTATTLLPNCTATIQLPVAGCPLLPVKGVLRGVLAPVGLITDSSLISSILGDLGIISGLVKGVLLSATVIGYTVGV</sequence>
<evidence type="ECO:0000256" key="1">
    <source>
        <dbReference type="SAM" id="SignalP"/>
    </source>
</evidence>
<evidence type="ECO:0000313" key="2">
    <source>
        <dbReference type="EMBL" id="KAL3523177.1"/>
    </source>
</evidence>
<organism evidence="2 3">
    <name type="scientific">Cinchona calisaya</name>
    <dbReference type="NCBI Taxonomy" id="153742"/>
    <lineage>
        <taxon>Eukaryota</taxon>
        <taxon>Viridiplantae</taxon>
        <taxon>Streptophyta</taxon>
        <taxon>Embryophyta</taxon>
        <taxon>Tracheophyta</taxon>
        <taxon>Spermatophyta</taxon>
        <taxon>Magnoliopsida</taxon>
        <taxon>eudicotyledons</taxon>
        <taxon>Gunneridae</taxon>
        <taxon>Pentapetalae</taxon>
        <taxon>asterids</taxon>
        <taxon>lamiids</taxon>
        <taxon>Gentianales</taxon>
        <taxon>Rubiaceae</taxon>
        <taxon>Cinchonoideae</taxon>
        <taxon>Cinchoneae</taxon>
        <taxon>Cinchona</taxon>
    </lineage>
</organism>
<dbReference type="PANTHER" id="PTHR34458:SF11">
    <property type="entry name" value="MD-2-RELATED LIPID-RECOGNITION DOMAIN-CONTAINING PROTEIN"/>
    <property type="match status" value="1"/>
</dbReference>
<proteinExistence type="predicted"/>
<dbReference type="AlphaFoldDB" id="A0ABD2ZXG3"/>
<reference evidence="2 3" key="1">
    <citation type="submission" date="2024-11" db="EMBL/GenBank/DDBJ databases">
        <title>A near-complete genome assembly of Cinchona calisaya.</title>
        <authorList>
            <person name="Lian D.C."/>
            <person name="Zhao X.W."/>
            <person name="Wei L."/>
        </authorList>
    </citation>
    <scope>NUCLEOTIDE SEQUENCE [LARGE SCALE GENOMIC DNA]</scope>
    <source>
        <tissue evidence="2">Nenye</tissue>
    </source>
</reference>
<accession>A0ABD2ZXG3</accession>
<evidence type="ECO:0000313" key="3">
    <source>
        <dbReference type="Proteomes" id="UP001630127"/>
    </source>
</evidence>